<protein>
    <submittedName>
        <fullName evidence="2">SGNH/GDSL hydrolase family protein</fullName>
    </submittedName>
</protein>
<keyword evidence="3" id="KW-1185">Reference proteome</keyword>
<proteinExistence type="predicted"/>
<dbReference type="InterPro" id="IPR036514">
    <property type="entry name" value="SGNH_hydro_sf"/>
</dbReference>
<dbReference type="SUPFAM" id="SSF52266">
    <property type="entry name" value="SGNH hydrolase"/>
    <property type="match status" value="1"/>
</dbReference>
<name>A0ABS0XUM5_9SPHN</name>
<dbReference type="GO" id="GO:0016787">
    <property type="term" value="F:hydrolase activity"/>
    <property type="evidence" value="ECO:0007669"/>
    <property type="project" value="UniProtKB-KW"/>
</dbReference>
<evidence type="ECO:0000313" key="2">
    <source>
        <dbReference type="EMBL" id="MBJ6123747.1"/>
    </source>
</evidence>
<dbReference type="InterPro" id="IPR037460">
    <property type="entry name" value="SEST-like"/>
</dbReference>
<gene>
    <name evidence="2" type="ORF">JAO74_18405</name>
</gene>
<dbReference type="PANTHER" id="PTHR37981">
    <property type="entry name" value="LIPASE 2"/>
    <property type="match status" value="1"/>
</dbReference>
<dbReference type="CDD" id="cd01823">
    <property type="entry name" value="SEST_like"/>
    <property type="match status" value="1"/>
</dbReference>
<dbReference type="EMBL" id="JAELXS010000022">
    <property type="protein sequence ID" value="MBJ6123747.1"/>
    <property type="molecule type" value="Genomic_DNA"/>
</dbReference>
<dbReference type="Gene3D" id="3.40.50.1110">
    <property type="entry name" value="SGNH hydrolase"/>
    <property type="match status" value="1"/>
</dbReference>
<dbReference type="Proteomes" id="UP000640426">
    <property type="component" value="Unassembled WGS sequence"/>
</dbReference>
<dbReference type="Pfam" id="PF13472">
    <property type="entry name" value="Lipase_GDSL_2"/>
    <property type="match status" value="1"/>
</dbReference>
<sequence>MTKGRLLKRLMVFLALLAAIAVALAAWLILDARKTPTGIPQYVALGSSYAAGAGLGPRQPGSPRLCQRSDAGYPPRLARKLGLSLVDMTCSGSVTAHVLVGGQFYQEAQIRTLRSGTRLVTLTAGGNDVGFVRDLYLMSTANSDTALGWAVRKLWGGPPPPAERDFGKLQRTLTALLREIRRRSPRARIVVATYPAVLPPTGTCPQLRLSASQADVMRQVQAGLAAVTRMVGKKKGAIVVDMTAIGADHSACSATPWTKGWGTISQSPFHPNREGAKATAGAIVAALGRI</sequence>
<evidence type="ECO:0000259" key="1">
    <source>
        <dbReference type="Pfam" id="PF13472"/>
    </source>
</evidence>
<comment type="caution">
    <text evidence="2">The sequence shown here is derived from an EMBL/GenBank/DDBJ whole genome shotgun (WGS) entry which is preliminary data.</text>
</comment>
<dbReference type="PANTHER" id="PTHR37981:SF1">
    <property type="entry name" value="SGNH HYDROLASE-TYPE ESTERASE DOMAIN-CONTAINING PROTEIN"/>
    <property type="match status" value="1"/>
</dbReference>
<organism evidence="2 3">
    <name type="scientific">Sphingomonas mollis</name>
    <dbReference type="NCBI Taxonomy" id="2795726"/>
    <lineage>
        <taxon>Bacteria</taxon>
        <taxon>Pseudomonadati</taxon>
        <taxon>Pseudomonadota</taxon>
        <taxon>Alphaproteobacteria</taxon>
        <taxon>Sphingomonadales</taxon>
        <taxon>Sphingomonadaceae</taxon>
        <taxon>Sphingomonas</taxon>
    </lineage>
</organism>
<keyword evidence="2" id="KW-0378">Hydrolase</keyword>
<accession>A0ABS0XUM5</accession>
<feature type="domain" description="SGNH hydrolase-type esterase" evidence="1">
    <location>
        <begin position="44"/>
        <end position="278"/>
    </location>
</feature>
<evidence type="ECO:0000313" key="3">
    <source>
        <dbReference type="Proteomes" id="UP000640426"/>
    </source>
</evidence>
<dbReference type="InterPro" id="IPR013830">
    <property type="entry name" value="SGNH_hydro"/>
</dbReference>
<dbReference type="RefSeq" id="WP_199041804.1">
    <property type="nucleotide sequence ID" value="NZ_JAELXS010000022.1"/>
</dbReference>
<reference evidence="3" key="1">
    <citation type="submission" date="2020-12" db="EMBL/GenBank/DDBJ databases">
        <title>Hymenobacter sp.</title>
        <authorList>
            <person name="Kim M.K."/>
        </authorList>
    </citation>
    <scope>NUCLEOTIDE SEQUENCE [LARGE SCALE GENOMIC DNA]</scope>
    <source>
        <strain evidence="3">BT553</strain>
    </source>
</reference>